<dbReference type="STRING" id="573508.A0A1E3BI55"/>
<sequence>MFRSISRFSLHNIRSAPTSRAFHRITTDFIKHDTTGKLVTEKVGVIVGDQDESYILIDPEIGLAFRAAAASSATVLQDRCKLQFFHNSQHFGFGQTSAQGAYVTGASSLLDPLSYPRLYVPNQMPRQTESNASPATLMLYGEMHEIVLNETFDAKFSEHGEASALT</sequence>
<name>A0A1E3BI55_ASPCR</name>
<proteinExistence type="predicted"/>
<dbReference type="AlphaFoldDB" id="A0A1E3BI55"/>
<gene>
    <name evidence="1" type="ORF">SI65_05052</name>
</gene>
<reference evidence="1 2" key="1">
    <citation type="journal article" date="2016" name="BMC Genomics">
        <title>Comparative genomic and transcriptomic analyses of the Fuzhuan brick tea-fermentation fungus Aspergillus cristatus.</title>
        <authorList>
            <person name="Ge Y."/>
            <person name="Wang Y."/>
            <person name="Liu Y."/>
            <person name="Tan Y."/>
            <person name="Ren X."/>
            <person name="Zhang X."/>
            <person name="Hyde K.D."/>
            <person name="Liu Y."/>
            <person name="Liu Z."/>
        </authorList>
    </citation>
    <scope>NUCLEOTIDE SEQUENCE [LARGE SCALE GENOMIC DNA]</scope>
    <source>
        <strain evidence="1 2">GZAAS20.1005</strain>
    </source>
</reference>
<comment type="caution">
    <text evidence="1">The sequence shown here is derived from an EMBL/GenBank/DDBJ whole genome shotgun (WGS) entry which is preliminary data.</text>
</comment>
<dbReference type="OrthoDB" id="5330139at2759"/>
<evidence type="ECO:0000313" key="1">
    <source>
        <dbReference type="EMBL" id="ODM20066.1"/>
    </source>
</evidence>
<dbReference type="VEuPathDB" id="FungiDB:SI65_05052"/>
<dbReference type="EMBL" id="JXNT01000004">
    <property type="protein sequence ID" value="ODM20066.1"/>
    <property type="molecule type" value="Genomic_DNA"/>
</dbReference>
<protein>
    <submittedName>
        <fullName evidence="1">Uncharacterized protein</fullName>
    </submittedName>
</protein>
<keyword evidence="2" id="KW-1185">Reference proteome</keyword>
<accession>A0A1E3BI55</accession>
<dbReference type="Proteomes" id="UP000094569">
    <property type="component" value="Unassembled WGS sequence"/>
</dbReference>
<evidence type="ECO:0000313" key="2">
    <source>
        <dbReference type="Proteomes" id="UP000094569"/>
    </source>
</evidence>
<organism evidence="1 2">
    <name type="scientific">Aspergillus cristatus</name>
    <name type="common">Chinese Fuzhuan brick tea-fermentation fungus</name>
    <name type="synonym">Eurotium cristatum</name>
    <dbReference type="NCBI Taxonomy" id="573508"/>
    <lineage>
        <taxon>Eukaryota</taxon>
        <taxon>Fungi</taxon>
        <taxon>Dikarya</taxon>
        <taxon>Ascomycota</taxon>
        <taxon>Pezizomycotina</taxon>
        <taxon>Eurotiomycetes</taxon>
        <taxon>Eurotiomycetidae</taxon>
        <taxon>Eurotiales</taxon>
        <taxon>Aspergillaceae</taxon>
        <taxon>Aspergillus</taxon>
        <taxon>Aspergillus subgen. Aspergillus</taxon>
    </lineage>
</organism>